<protein>
    <submittedName>
        <fullName evidence="2">Uncharacterized protein</fullName>
    </submittedName>
</protein>
<dbReference type="RefSeq" id="WP_012634267.1">
    <property type="nucleotide sequence ID" value="NC_011893.1"/>
</dbReference>
<dbReference type="KEGG" id="mno:Mnod_8787"/>
<organism evidence="2 3">
    <name type="scientific">Methylobacterium nodulans (strain LMG 21967 / CNCM I-2342 / ORS 2060)</name>
    <dbReference type="NCBI Taxonomy" id="460265"/>
    <lineage>
        <taxon>Bacteria</taxon>
        <taxon>Pseudomonadati</taxon>
        <taxon>Pseudomonadota</taxon>
        <taxon>Alphaproteobacteria</taxon>
        <taxon>Hyphomicrobiales</taxon>
        <taxon>Methylobacteriaceae</taxon>
        <taxon>Methylobacterium</taxon>
    </lineage>
</organism>
<geneLocation type="plasmid" evidence="2 3">
    <name>pMNOD03</name>
</geneLocation>
<evidence type="ECO:0000313" key="2">
    <source>
        <dbReference type="EMBL" id="ACL63248.1"/>
    </source>
</evidence>
<accession>B8IXV8</accession>
<keyword evidence="3" id="KW-1185">Reference proteome</keyword>
<feature type="compositionally biased region" description="Basic and acidic residues" evidence="1">
    <location>
        <begin position="10"/>
        <end position="31"/>
    </location>
</feature>
<dbReference type="HOGENOM" id="CLU_1946312_0_0_5"/>
<sequence length="129" mass="15498">MPLKRRRPKRIEDHPPLPHEPRPVERERWERHRDEMLASERPGRRPEEWWAYEAPIPWPGYDNETVALYRANLLRKDELAELMAGWKEQAEKAKTIGFYTIGPGRILTGKEAEEAWRRWACIPDELFRD</sequence>
<name>B8IXV8_METNO</name>
<keyword evidence="2" id="KW-0614">Plasmid</keyword>
<reference evidence="3" key="1">
    <citation type="submission" date="2009-01" db="EMBL/GenBank/DDBJ databases">
        <title>Complete sequence of plasmid 3 of Methylobacterium nodulans ORS 2060.</title>
        <authorList>
            <consortium name="US DOE Joint Genome Institute"/>
            <person name="Lucas S."/>
            <person name="Copeland A."/>
            <person name="Lapidus A."/>
            <person name="Glavina del Rio T."/>
            <person name="Dalin E."/>
            <person name="Tice H."/>
            <person name="Bruce D."/>
            <person name="Goodwin L."/>
            <person name="Pitluck S."/>
            <person name="Sims D."/>
            <person name="Brettin T."/>
            <person name="Detter J.C."/>
            <person name="Han C."/>
            <person name="Larimer F."/>
            <person name="Land M."/>
            <person name="Hauser L."/>
            <person name="Kyrpides N."/>
            <person name="Ivanova N."/>
            <person name="Marx C.J."/>
            <person name="Richardson P."/>
        </authorList>
    </citation>
    <scope>NUCLEOTIDE SEQUENCE [LARGE SCALE GENOMIC DNA]</scope>
    <source>
        <strain evidence="3">LMG 21967 / CNCM I-2342 / ORS 2060</strain>
        <plasmid evidence="3">Plasmid pMNOD03</plasmid>
    </source>
</reference>
<dbReference type="EMBL" id="CP001352">
    <property type="protein sequence ID" value="ACL63248.1"/>
    <property type="molecule type" value="Genomic_DNA"/>
</dbReference>
<evidence type="ECO:0000256" key="1">
    <source>
        <dbReference type="SAM" id="MobiDB-lite"/>
    </source>
</evidence>
<evidence type="ECO:0000313" key="3">
    <source>
        <dbReference type="Proteomes" id="UP000008207"/>
    </source>
</evidence>
<dbReference type="AlphaFoldDB" id="B8IXV8"/>
<proteinExistence type="predicted"/>
<dbReference type="Proteomes" id="UP000008207">
    <property type="component" value="Plasmid pMNOD03"/>
</dbReference>
<feature type="region of interest" description="Disordered" evidence="1">
    <location>
        <begin position="1"/>
        <end position="31"/>
    </location>
</feature>
<gene>
    <name evidence="2" type="ordered locus">Mnod_8787</name>
</gene>